<sequence>MEINLIVLLSLLGMLYLLFAVFKISRHVKGIKYTLDQLSTHINVPENQINDELRQLIVIGEEIKAEKIARKTLGLSLLEGKQYVDDLKFQKNKSI</sequence>
<protein>
    <submittedName>
        <fullName evidence="2">Uncharacterized protein</fullName>
    </submittedName>
</protein>
<evidence type="ECO:0000256" key="1">
    <source>
        <dbReference type="SAM" id="Phobius"/>
    </source>
</evidence>
<organism evidence="2 3">
    <name type="scientific">Sporosarcina quadrami</name>
    <dbReference type="NCBI Taxonomy" id="2762234"/>
    <lineage>
        <taxon>Bacteria</taxon>
        <taxon>Bacillati</taxon>
        <taxon>Bacillota</taxon>
        <taxon>Bacilli</taxon>
        <taxon>Bacillales</taxon>
        <taxon>Caryophanaceae</taxon>
        <taxon>Sporosarcina</taxon>
    </lineage>
</organism>
<reference evidence="2 3" key="1">
    <citation type="submission" date="2020-08" db="EMBL/GenBank/DDBJ databases">
        <title>A Genomic Blueprint of the Chicken Gut Microbiome.</title>
        <authorList>
            <person name="Gilroy R."/>
            <person name="Ravi A."/>
            <person name="Getino M."/>
            <person name="Pursley I."/>
            <person name="Horton D.L."/>
            <person name="Alikhan N.-F."/>
            <person name="Baker D."/>
            <person name="Gharbi K."/>
            <person name="Hall N."/>
            <person name="Watson M."/>
            <person name="Adriaenssens E.M."/>
            <person name="Foster-Nyarko E."/>
            <person name="Jarju S."/>
            <person name="Secka A."/>
            <person name="Antonio M."/>
            <person name="Oren A."/>
            <person name="Chaudhuri R."/>
            <person name="La Ragione R.M."/>
            <person name="Hildebrand F."/>
            <person name="Pallen M.J."/>
        </authorList>
    </citation>
    <scope>NUCLEOTIDE SEQUENCE [LARGE SCALE GENOMIC DNA]</scope>
    <source>
        <strain evidence="2 3">Sa2YVA2</strain>
    </source>
</reference>
<dbReference type="Proteomes" id="UP000626786">
    <property type="component" value="Unassembled WGS sequence"/>
</dbReference>
<name>A0ABR8U715_9BACL</name>
<evidence type="ECO:0000313" key="3">
    <source>
        <dbReference type="Proteomes" id="UP000626786"/>
    </source>
</evidence>
<keyword evidence="3" id="KW-1185">Reference proteome</keyword>
<evidence type="ECO:0000313" key="2">
    <source>
        <dbReference type="EMBL" id="MBD7983826.1"/>
    </source>
</evidence>
<proteinExistence type="predicted"/>
<keyword evidence="1" id="KW-0472">Membrane</keyword>
<keyword evidence="1" id="KW-0812">Transmembrane</keyword>
<dbReference type="RefSeq" id="WP_191693516.1">
    <property type="nucleotide sequence ID" value="NZ_JACSQN010000003.1"/>
</dbReference>
<gene>
    <name evidence="2" type="ORF">H9649_04470</name>
</gene>
<keyword evidence="1" id="KW-1133">Transmembrane helix</keyword>
<dbReference type="EMBL" id="JACSQN010000003">
    <property type="protein sequence ID" value="MBD7983826.1"/>
    <property type="molecule type" value="Genomic_DNA"/>
</dbReference>
<accession>A0ABR8U715</accession>
<feature type="transmembrane region" description="Helical" evidence="1">
    <location>
        <begin position="6"/>
        <end position="24"/>
    </location>
</feature>
<comment type="caution">
    <text evidence="2">The sequence shown here is derived from an EMBL/GenBank/DDBJ whole genome shotgun (WGS) entry which is preliminary data.</text>
</comment>